<dbReference type="InterPro" id="IPR012962">
    <property type="entry name" value="Pept_M54_archaemetzincn"/>
</dbReference>
<keyword evidence="5" id="KW-0862">Zinc</keyword>
<keyword evidence="6" id="KW-0482">Metalloprotease</keyword>
<dbReference type="AlphaFoldDB" id="X1VWV2"/>
<feature type="non-terminal residue" evidence="7">
    <location>
        <position position="1"/>
    </location>
</feature>
<name>X1VWV2_9ZZZZ</name>
<comment type="caution">
    <text evidence="7">The sequence shown here is derived from an EMBL/GenBank/DDBJ whole genome shotgun (WGS) entry which is preliminary data.</text>
</comment>
<evidence type="ECO:0000313" key="7">
    <source>
        <dbReference type="EMBL" id="GAJ15820.1"/>
    </source>
</evidence>
<dbReference type="SUPFAM" id="SSF55486">
    <property type="entry name" value="Metalloproteases ('zincins'), catalytic domain"/>
    <property type="match status" value="1"/>
</dbReference>
<evidence type="ECO:0000256" key="4">
    <source>
        <dbReference type="ARBA" id="ARBA00022801"/>
    </source>
</evidence>
<organism evidence="7">
    <name type="scientific">marine sediment metagenome</name>
    <dbReference type="NCBI Taxonomy" id="412755"/>
    <lineage>
        <taxon>unclassified sequences</taxon>
        <taxon>metagenomes</taxon>
        <taxon>ecological metagenomes</taxon>
    </lineage>
</organism>
<dbReference type="PANTHER" id="PTHR15910">
    <property type="entry name" value="ARCHAEMETZINCIN"/>
    <property type="match status" value="1"/>
</dbReference>
<dbReference type="Gene3D" id="3.40.390.10">
    <property type="entry name" value="Collagenase (Catalytic Domain)"/>
    <property type="match status" value="1"/>
</dbReference>
<evidence type="ECO:0000256" key="1">
    <source>
        <dbReference type="ARBA" id="ARBA00001947"/>
    </source>
</evidence>
<dbReference type="GO" id="GO:0006508">
    <property type="term" value="P:proteolysis"/>
    <property type="evidence" value="ECO:0007669"/>
    <property type="project" value="UniProtKB-KW"/>
</dbReference>
<evidence type="ECO:0000256" key="2">
    <source>
        <dbReference type="ARBA" id="ARBA00022670"/>
    </source>
</evidence>
<keyword evidence="2" id="KW-0645">Protease</keyword>
<accession>X1VWV2</accession>
<dbReference type="PANTHER" id="PTHR15910:SF1">
    <property type="entry name" value="ARCHAEMETZINCIN-2"/>
    <property type="match status" value="1"/>
</dbReference>
<dbReference type="EMBL" id="BARW01028810">
    <property type="protein sequence ID" value="GAJ15820.1"/>
    <property type="molecule type" value="Genomic_DNA"/>
</dbReference>
<evidence type="ECO:0000256" key="3">
    <source>
        <dbReference type="ARBA" id="ARBA00022723"/>
    </source>
</evidence>
<proteinExistence type="predicted"/>
<dbReference type="InterPro" id="IPR024079">
    <property type="entry name" value="MetalloPept_cat_dom_sf"/>
</dbReference>
<comment type="cofactor">
    <cofactor evidence="1">
        <name>Zn(2+)</name>
        <dbReference type="ChEBI" id="CHEBI:29105"/>
    </cofactor>
</comment>
<reference evidence="7" key="1">
    <citation type="journal article" date="2014" name="Front. Microbiol.">
        <title>High frequency of phylogenetically diverse reductive dehalogenase-homologous genes in deep subseafloor sedimentary metagenomes.</title>
        <authorList>
            <person name="Kawai M."/>
            <person name="Futagami T."/>
            <person name="Toyoda A."/>
            <person name="Takaki Y."/>
            <person name="Nishi S."/>
            <person name="Hori S."/>
            <person name="Arai W."/>
            <person name="Tsubouchi T."/>
            <person name="Morono Y."/>
            <person name="Uchiyama I."/>
            <person name="Ito T."/>
            <person name="Fujiyama A."/>
            <person name="Inagaki F."/>
            <person name="Takami H."/>
        </authorList>
    </citation>
    <scope>NUCLEOTIDE SEQUENCE</scope>
    <source>
        <strain evidence="7">Expedition CK06-06</strain>
    </source>
</reference>
<sequence length="49" mass="5667">SKEVIHEIGHLLGLRHCSNPKCVMHFSNTLNDTENKDIIFCKECRREIG</sequence>
<evidence type="ECO:0000256" key="5">
    <source>
        <dbReference type="ARBA" id="ARBA00022833"/>
    </source>
</evidence>
<evidence type="ECO:0000256" key="6">
    <source>
        <dbReference type="ARBA" id="ARBA00023049"/>
    </source>
</evidence>
<keyword evidence="3" id="KW-0479">Metal-binding</keyword>
<dbReference type="GO" id="GO:0008237">
    <property type="term" value="F:metallopeptidase activity"/>
    <property type="evidence" value="ECO:0007669"/>
    <property type="project" value="UniProtKB-KW"/>
</dbReference>
<dbReference type="GO" id="GO:0046872">
    <property type="term" value="F:metal ion binding"/>
    <property type="evidence" value="ECO:0007669"/>
    <property type="project" value="UniProtKB-KW"/>
</dbReference>
<protein>
    <submittedName>
        <fullName evidence="7">Uncharacterized protein</fullName>
    </submittedName>
</protein>
<dbReference type="Pfam" id="PF07998">
    <property type="entry name" value="Peptidase_M54"/>
    <property type="match status" value="1"/>
</dbReference>
<keyword evidence="4" id="KW-0378">Hydrolase</keyword>
<gene>
    <name evidence="7" type="ORF">S12H4_46432</name>
</gene>